<dbReference type="GO" id="GO:0005524">
    <property type="term" value="F:ATP binding"/>
    <property type="evidence" value="ECO:0007669"/>
    <property type="project" value="UniProtKB-KW"/>
</dbReference>
<protein>
    <recommendedName>
        <fullName evidence="3">Protein kinase domain-containing protein</fullName>
    </recommendedName>
</protein>
<dbReference type="AlphaFoldDB" id="A0A7N0TIY4"/>
<dbReference type="GO" id="GO:0004672">
    <property type="term" value="F:protein kinase activity"/>
    <property type="evidence" value="ECO:0007669"/>
    <property type="project" value="InterPro"/>
</dbReference>
<keyword evidence="2" id="KW-0067">ATP-binding</keyword>
<accession>A0A7N0TIY4</accession>
<feature type="domain" description="Protein kinase" evidence="3">
    <location>
        <begin position="20"/>
        <end position="309"/>
    </location>
</feature>
<dbReference type="Gene3D" id="3.30.200.20">
    <property type="entry name" value="Phosphorylase Kinase, domain 1"/>
    <property type="match status" value="2"/>
</dbReference>
<evidence type="ECO:0000256" key="1">
    <source>
        <dbReference type="ARBA" id="ARBA00022741"/>
    </source>
</evidence>
<dbReference type="InterPro" id="IPR001245">
    <property type="entry name" value="Ser-Thr/Tyr_kinase_cat_dom"/>
</dbReference>
<dbReference type="Pfam" id="PF07714">
    <property type="entry name" value="PK_Tyr_Ser-Thr"/>
    <property type="match status" value="1"/>
</dbReference>
<sequence length="688" mass="79245">MKHPLNGMRPSSLELITDRFNKDNCICSFQFGTVYRAVGEFSNLTVKVWDKADNCKIWPGDNEARVQDEYHLACDHRIMSHPNIAKFWGASWPDKRPTMVYELKALDTLDNLLEKDNFSWIHRVKVAYGLALAIECMHECKPIPYLIRNISAAHVMLDEDYNAKLYDFSMISGGILADKRELLNQHVHGCHGYIDPDYVENGKWSEKCDVFAYGVLLICLISKRNVLKEHEKTSDEPFLYEWAHAQYKGKKSGPRLNRQKFSLVHHSLEAEPFFCMKDGVTLTKLAIQCVDYDPQNRPTMKKVVASLWKLSMVQSSAGLFGLKNQSTVTNVVFSGLPRLSVMKSRVYSGTKRIAQKTLRKIPKRGNNLILTRNEELQCRVPSILSYYDLKACTDAFSNKNFIAIHQFGKLYHGTIGNEKVTVKIFKNVNTCPVMSGDNESRFRDELLVLQHPKFVSHPHIVKLMGYCYENGRLGAVYDLQSLNSLVNLISDDDFTWGRRLKFAFELADLLKYLHSCSPPYLLRNLYPINILVDKAYNPKLFNFGMLTGGVLNDKKQYFNLHGLHWMYYTDRHSNIHEYYTEASDVYSYGMVLLNLITKLTCSKGDDDYEDWVRQEYKAAESKGRRALKDFSLADGSFFGETDFDVVDGQKITMLAMRCIYRNCCCRPSIDQVVKCLKKLKIMKTVMQY</sequence>
<keyword evidence="1" id="KW-0547">Nucleotide-binding</keyword>
<dbReference type="PROSITE" id="PS50011">
    <property type="entry name" value="PROTEIN_KINASE_DOM"/>
    <property type="match status" value="2"/>
</dbReference>
<dbReference type="PANTHER" id="PTHR27001">
    <property type="entry name" value="OS01G0253100 PROTEIN"/>
    <property type="match status" value="1"/>
</dbReference>
<dbReference type="Proteomes" id="UP000594263">
    <property type="component" value="Unplaced"/>
</dbReference>
<dbReference type="PANTHER" id="PTHR27001:SF931">
    <property type="entry name" value="OS11G0664100 PROTEIN"/>
    <property type="match status" value="1"/>
</dbReference>
<proteinExistence type="predicted"/>
<dbReference type="InterPro" id="IPR000719">
    <property type="entry name" value="Prot_kinase_dom"/>
</dbReference>
<evidence type="ECO:0000313" key="5">
    <source>
        <dbReference type="Proteomes" id="UP000594263"/>
    </source>
</evidence>
<dbReference type="SUPFAM" id="SSF56112">
    <property type="entry name" value="Protein kinase-like (PK-like)"/>
    <property type="match status" value="2"/>
</dbReference>
<dbReference type="EnsemblPlants" id="Kaladp0039s0089.1.v1.1">
    <property type="protein sequence ID" value="Kaladp0039s0089.1.v1.1"/>
    <property type="gene ID" value="Kaladp0039s0089.v1.1"/>
</dbReference>
<reference evidence="4" key="1">
    <citation type="submission" date="2021-01" db="UniProtKB">
        <authorList>
            <consortium name="EnsemblPlants"/>
        </authorList>
    </citation>
    <scope>IDENTIFICATION</scope>
</reference>
<dbReference type="GO" id="GO:0005886">
    <property type="term" value="C:plasma membrane"/>
    <property type="evidence" value="ECO:0007669"/>
    <property type="project" value="TreeGrafter"/>
</dbReference>
<dbReference type="InterPro" id="IPR011009">
    <property type="entry name" value="Kinase-like_dom_sf"/>
</dbReference>
<feature type="domain" description="Protein kinase" evidence="3">
    <location>
        <begin position="396"/>
        <end position="679"/>
    </location>
</feature>
<name>A0A7N0TIY4_KALFE</name>
<dbReference type="Gramene" id="Kaladp0039s0089.1.v1.1">
    <property type="protein sequence ID" value="Kaladp0039s0089.1.v1.1"/>
    <property type="gene ID" value="Kaladp0039s0089.v1.1"/>
</dbReference>
<evidence type="ECO:0000256" key="2">
    <source>
        <dbReference type="ARBA" id="ARBA00022840"/>
    </source>
</evidence>
<keyword evidence="5" id="KW-1185">Reference proteome</keyword>
<organism evidence="4 5">
    <name type="scientific">Kalanchoe fedtschenkoi</name>
    <name type="common">Lavender scallops</name>
    <name type="synonym">South American air plant</name>
    <dbReference type="NCBI Taxonomy" id="63787"/>
    <lineage>
        <taxon>Eukaryota</taxon>
        <taxon>Viridiplantae</taxon>
        <taxon>Streptophyta</taxon>
        <taxon>Embryophyta</taxon>
        <taxon>Tracheophyta</taxon>
        <taxon>Spermatophyta</taxon>
        <taxon>Magnoliopsida</taxon>
        <taxon>eudicotyledons</taxon>
        <taxon>Gunneridae</taxon>
        <taxon>Pentapetalae</taxon>
        <taxon>Saxifragales</taxon>
        <taxon>Crassulaceae</taxon>
        <taxon>Kalanchoe</taxon>
    </lineage>
</organism>
<evidence type="ECO:0000313" key="4">
    <source>
        <dbReference type="EnsemblPlants" id="Kaladp0039s0089.1.v1.1"/>
    </source>
</evidence>
<dbReference type="Pfam" id="PF00069">
    <property type="entry name" value="Pkinase"/>
    <property type="match status" value="1"/>
</dbReference>
<evidence type="ECO:0000259" key="3">
    <source>
        <dbReference type="PROSITE" id="PS50011"/>
    </source>
</evidence>
<dbReference type="Gene3D" id="1.10.510.10">
    <property type="entry name" value="Transferase(Phosphotransferase) domain 1"/>
    <property type="match status" value="2"/>
</dbReference>